<accession>A0A067PRR7</accession>
<organism evidence="3 4">
    <name type="scientific">Jaapia argillacea MUCL 33604</name>
    <dbReference type="NCBI Taxonomy" id="933084"/>
    <lineage>
        <taxon>Eukaryota</taxon>
        <taxon>Fungi</taxon>
        <taxon>Dikarya</taxon>
        <taxon>Basidiomycota</taxon>
        <taxon>Agaricomycotina</taxon>
        <taxon>Agaricomycetes</taxon>
        <taxon>Agaricomycetidae</taxon>
        <taxon>Jaapiales</taxon>
        <taxon>Jaapiaceae</taxon>
        <taxon>Jaapia</taxon>
    </lineage>
</organism>
<evidence type="ECO:0000313" key="3">
    <source>
        <dbReference type="EMBL" id="KDQ56525.1"/>
    </source>
</evidence>
<keyword evidence="4" id="KW-1185">Reference proteome</keyword>
<reference evidence="4" key="1">
    <citation type="journal article" date="2014" name="Proc. Natl. Acad. Sci. U.S.A.">
        <title>Extensive sampling of basidiomycete genomes demonstrates inadequacy of the white-rot/brown-rot paradigm for wood decay fungi.</title>
        <authorList>
            <person name="Riley R."/>
            <person name="Salamov A.A."/>
            <person name="Brown D.W."/>
            <person name="Nagy L.G."/>
            <person name="Floudas D."/>
            <person name="Held B.W."/>
            <person name="Levasseur A."/>
            <person name="Lombard V."/>
            <person name="Morin E."/>
            <person name="Otillar R."/>
            <person name="Lindquist E.A."/>
            <person name="Sun H."/>
            <person name="LaButti K.M."/>
            <person name="Schmutz J."/>
            <person name="Jabbour D."/>
            <person name="Luo H."/>
            <person name="Baker S.E."/>
            <person name="Pisabarro A.G."/>
            <person name="Walton J.D."/>
            <person name="Blanchette R.A."/>
            <person name="Henrissat B."/>
            <person name="Martin F."/>
            <person name="Cullen D."/>
            <person name="Hibbett D.S."/>
            <person name="Grigoriev I.V."/>
        </authorList>
    </citation>
    <scope>NUCLEOTIDE SEQUENCE [LARGE SCALE GENOMIC DNA]</scope>
    <source>
        <strain evidence="4">MUCL 33604</strain>
    </source>
</reference>
<protein>
    <recommendedName>
        <fullName evidence="2">USP8 dimerisation domain-containing protein</fullName>
    </recommendedName>
</protein>
<name>A0A067PRR7_9AGAM</name>
<proteinExistence type="predicted"/>
<sequence length="142" mass="15242">MSHRTSYSSSPSSTLIHNPSALSPSSTLVNSGPTRPLLPSLDSTSSRPGGGGNTGNTRPATIAELAQRALEESFDSSKELKYYLRAAQKARDAGRDAIRAGDLENAFVEFAKAATIVLERLPAHRDYTSLLTPSQRHNLGLY</sequence>
<feature type="domain" description="USP8 dimerisation" evidence="2">
    <location>
        <begin position="63"/>
        <end position="129"/>
    </location>
</feature>
<gene>
    <name evidence="3" type="ORF">JAAARDRAFT_294427</name>
</gene>
<dbReference type="InParanoid" id="A0A067PRR7"/>
<dbReference type="EMBL" id="KL197721">
    <property type="protein sequence ID" value="KDQ56525.1"/>
    <property type="molecule type" value="Genomic_DNA"/>
</dbReference>
<evidence type="ECO:0000259" key="2">
    <source>
        <dbReference type="Pfam" id="PF08969"/>
    </source>
</evidence>
<dbReference type="InterPro" id="IPR015063">
    <property type="entry name" value="USP8_dimer"/>
</dbReference>
<dbReference type="OrthoDB" id="2965483at2759"/>
<dbReference type="STRING" id="933084.A0A067PRR7"/>
<feature type="compositionally biased region" description="Low complexity" evidence="1">
    <location>
        <begin position="1"/>
        <end position="13"/>
    </location>
</feature>
<dbReference type="Proteomes" id="UP000027265">
    <property type="component" value="Unassembled WGS sequence"/>
</dbReference>
<dbReference type="Pfam" id="PF08969">
    <property type="entry name" value="USP8_dimer"/>
    <property type="match status" value="1"/>
</dbReference>
<dbReference type="AlphaFoldDB" id="A0A067PRR7"/>
<dbReference type="Gene3D" id="1.20.58.80">
    <property type="entry name" value="Phosphotransferase system, lactose/cellobiose-type IIA subunit"/>
    <property type="match status" value="1"/>
</dbReference>
<feature type="region of interest" description="Disordered" evidence="1">
    <location>
        <begin position="1"/>
        <end position="60"/>
    </location>
</feature>
<feature type="compositionally biased region" description="Polar residues" evidence="1">
    <location>
        <begin position="14"/>
        <end position="33"/>
    </location>
</feature>
<dbReference type="HOGENOM" id="CLU_1816073_0_0_1"/>
<evidence type="ECO:0000313" key="4">
    <source>
        <dbReference type="Proteomes" id="UP000027265"/>
    </source>
</evidence>
<evidence type="ECO:0000256" key="1">
    <source>
        <dbReference type="SAM" id="MobiDB-lite"/>
    </source>
</evidence>